<proteinExistence type="predicted"/>
<dbReference type="EMBL" id="KK785109">
    <property type="protein sequence ID" value="KDO49460.1"/>
    <property type="molecule type" value="Genomic_DNA"/>
</dbReference>
<reference evidence="1 2" key="1">
    <citation type="submission" date="2014-04" db="EMBL/GenBank/DDBJ databases">
        <authorList>
            <consortium name="International Citrus Genome Consortium"/>
            <person name="Gmitter F."/>
            <person name="Chen C."/>
            <person name="Farmerie W."/>
            <person name="Harkins T."/>
            <person name="Desany B."/>
            <person name="Mohiuddin M."/>
            <person name="Kodira C."/>
            <person name="Borodovsky M."/>
            <person name="Lomsadze A."/>
            <person name="Burns P."/>
            <person name="Jenkins J."/>
            <person name="Prochnik S."/>
            <person name="Shu S."/>
            <person name="Chapman J."/>
            <person name="Pitluck S."/>
            <person name="Schmutz J."/>
            <person name="Rokhsar D."/>
        </authorList>
    </citation>
    <scope>NUCLEOTIDE SEQUENCE</scope>
</reference>
<name>A0A067E2K7_CITSI</name>
<sequence length="70" mass="8413">MTCIKNICPMKNSHFHIQNIYFWKHHLIQLTIASKVLRFHIFIIKHLQPELCPAYLHNSFLALSEIKREN</sequence>
<organism evidence="1 2">
    <name type="scientific">Citrus sinensis</name>
    <name type="common">Sweet orange</name>
    <name type="synonym">Citrus aurantium var. sinensis</name>
    <dbReference type="NCBI Taxonomy" id="2711"/>
    <lineage>
        <taxon>Eukaryota</taxon>
        <taxon>Viridiplantae</taxon>
        <taxon>Streptophyta</taxon>
        <taxon>Embryophyta</taxon>
        <taxon>Tracheophyta</taxon>
        <taxon>Spermatophyta</taxon>
        <taxon>Magnoliopsida</taxon>
        <taxon>eudicotyledons</taxon>
        <taxon>Gunneridae</taxon>
        <taxon>Pentapetalae</taxon>
        <taxon>rosids</taxon>
        <taxon>malvids</taxon>
        <taxon>Sapindales</taxon>
        <taxon>Rutaceae</taxon>
        <taxon>Aurantioideae</taxon>
        <taxon>Citrus</taxon>
    </lineage>
</organism>
<dbReference type="EMBL" id="KK785109">
    <property type="protein sequence ID" value="KDO49459.1"/>
    <property type="molecule type" value="Genomic_DNA"/>
</dbReference>
<evidence type="ECO:0000313" key="1">
    <source>
        <dbReference type="EMBL" id="KDO49459.1"/>
    </source>
</evidence>
<dbReference type="AlphaFoldDB" id="A0A067E2K7"/>
<accession>A0A067E2K7</accession>
<protein>
    <submittedName>
        <fullName evidence="1">Uncharacterized protein</fullName>
    </submittedName>
</protein>
<dbReference type="Proteomes" id="UP000027120">
    <property type="component" value="Unassembled WGS sequence"/>
</dbReference>
<keyword evidence="2" id="KW-1185">Reference proteome</keyword>
<gene>
    <name evidence="1" type="ORF">CISIN_1g035218mg</name>
</gene>
<evidence type="ECO:0000313" key="2">
    <source>
        <dbReference type="Proteomes" id="UP000027120"/>
    </source>
</evidence>